<keyword evidence="2" id="KW-1185">Reference proteome</keyword>
<organism evidence="1 2">
    <name type="scientific">Lagenidium giganteum</name>
    <dbReference type="NCBI Taxonomy" id="4803"/>
    <lineage>
        <taxon>Eukaryota</taxon>
        <taxon>Sar</taxon>
        <taxon>Stramenopiles</taxon>
        <taxon>Oomycota</taxon>
        <taxon>Peronosporomycetes</taxon>
        <taxon>Pythiales</taxon>
        <taxon>Pythiaceae</taxon>
    </lineage>
</organism>
<protein>
    <submittedName>
        <fullName evidence="1">Uncharacterized protein</fullName>
    </submittedName>
</protein>
<evidence type="ECO:0000313" key="2">
    <source>
        <dbReference type="Proteomes" id="UP001146120"/>
    </source>
</evidence>
<proteinExistence type="predicted"/>
<name>A0AAV2YJ13_9STRA</name>
<reference evidence="1" key="1">
    <citation type="submission" date="2022-11" db="EMBL/GenBank/DDBJ databases">
        <authorList>
            <person name="Morgan W.R."/>
            <person name="Tartar A."/>
        </authorList>
    </citation>
    <scope>NUCLEOTIDE SEQUENCE</scope>
    <source>
        <strain evidence="1">ARSEF 373</strain>
    </source>
</reference>
<dbReference type="Proteomes" id="UP001146120">
    <property type="component" value="Unassembled WGS sequence"/>
</dbReference>
<comment type="caution">
    <text evidence="1">The sequence shown here is derived from an EMBL/GenBank/DDBJ whole genome shotgun (WGS) entry which is preliminary data.</text>
</comment>
<accession>A0AAV2YJ13</accession>
<evidence type="ECO:0000313" key="1">
    <source>
        <dbReference type="EMBL" id="DAZ93312.1"/>
    </source>
</evidence>
<sequence length="229" mass="26768">MEHPATDEVEEIYLKAIQDVRLRRIALAQREDPWTMKLIKVMDRDVKELSRKDIQALLMYVLGLFDAVYFHPYKGDPTFDEPMRLVVPERVRNDVLAADHVELGAGAHLRKMFAKMRRRNHMAKNAKDKYNEGEWVWLYYSLVKPGLSKTLAHLCQVKEVVDGRDSRFFPTFHVPRLKPFTNRVVRPTEHVEAEERVDFDEALLPEDSSEVDNESGEYEVEALLDDKVE</sequence>
<reference evidence="1" key="2">
    <citation type="journal article" date="2023" name="Microbiol Resour">
        <title>Decontamination and Annotation of the Draft Genome Sequence of the Oomycete Lagenidium giganteum ARSEF 373.</title>
        <authorList>
            <person name="Morgan W.R."/>
            <person name="Tartar A."/>
        </authorList>
    </citation>
    <scope>NUCLEOTIDE SEQUENCE</scope>
    <source>
        <strain evidence="1">ARSEF 373</strain>
    </source>
</reference>
<gene>
    <name evidence="1" type="ORF">N0F65_000863</name>
</gene>
<dbReference type="EMBL" id="DAKRPA010000326">
    <property type="protein sequence ID" value="DAZ93312.1"/>
    <property type="molecule type" value="Genomic_DNA"/>
</dbReference>
<dbReference type="AlphaFoldDB" id="A0AAV2YJ13"/>